<gene>
    <name evidence="1" type="ORF">GCM10022262_40970</name>
</gene>
<dbReference type="Proteomes" id="UP001499841">
    <property type="component" value="Unassembled WGS sequence"/>
</dbReference>
<evidence type="ECO:0000313" key="2">
    <source>
        <dbReference type="Proteomes" id="UP001499841"/>
    </source>
</evidence>
<dbReference type="RefSeq" id="WP_345045401.1">
    <property type="nucleotide sequence ID" value="NZ_BAABBA010000040.1"/>
</dbReference>
<protein>
    <submittedName>
        <fullName evidence="1">Uncharacterized protein</fullName>
    </submittedName>
</protein>
<sequence length="296" mass="32388">MTELTGWRRQIGHQGTFLASLDLWKPKRTGKMRHLQSGYRAWWSLADANQEFAVQVGPIDLVDARSLAPGSNGIVLIHPMLPEAWKAIDAGATLDLLAQSQHPDVIGRATVLERRDVPASAPLNLDPFDETPARARLHAVADSTGVGLSPTTPPTLTVSTVRLPLLSSHWSDAKGRRETAPGSRTEEIELAARLPSLNIERREPVLITVTDAELPVSAEIAYFSEVDSDGIPAGERRDVRWDSNTMLRQVEYPNAGRWSVRIPAPEGARAAVVMFTFAPDYPGAPSNHAAWGFCIR</sequence>
<accession>A0ABP6UQC0</accession>
<name>A0ABP6UQC0_9MICO</name>
<evidence type="ECO:0000313" key="1">
    <source>
        <dbReference type="EMBL" id="GAA3512818.1"/>
    </source>
</evidence>
<organism evidence="1 2">
    <name type="scientific">Georgenia daeguensis</name>
    <dbReference type="NCBI Taxonomy" id="908355"/>
    <lineage>
        <taxon>Bacteria</taxon>
        <taxon>Bacillati</taxon>
        <taxon>Actinomycetota</taxon>
        <taxon>Actinomycetes</taxon>
        <taxon>Micrococcales</taxon>
        <taxon>Bogoriellaceae</taxon>
        <taxon>Georgenia</taxon>
    </lineage>
</organism>
<dbReference type="EMBL" id="BAABBA010000040">
    <property type="protein sequence ID" value="GAA3512818.1"/>
    <property type="molecule type" value="Genomic_DNA"/>
</dbReference>
<comment type="caution">
    <text evidence="1">The sequence shown here is derived from an EMBL/GenBank/DDBJ whole genome shotgun (WGS) entry which is preliminary data.</text>
</comment>
<keyword evidence="2" id="KW-1185">Reference proteome</keyword>
<proteinExistence type="predicted"/>
<reference evidence="2" key="1">
    <citation type="journal article" date="2019" name="Int. J. Syst. Evol. Microbiol.">
        <title>The Global Catalogue of Microorganisms (GCM) 10K type strain sequencing project: providing services to taxonomists for standard genome sequencing and annotation.</title>
        <authorList>
            <consortium name="The Broad Institute Genomics Platform"/>
            <consortium name="The Broad Institute Genome Sequencing Center for Infectious Disease"/>
            <person name="Wu L."/>
            <person name="Ma J."/>
        </authorList>
    </citation>
    <scope>NUCLEOTIDE SEQUENCE [LARGE SCALE GENOMIC DNA]</scope>
    <source>
        <strain evidence="2">JCM 17459</strain>
    </source>
</reference>